<dbReference type="PROSITE" id="PS50928">
    <property type="entry name" value="ABC_TM1"/>
    <property type="match status" value="1"/>
</dbReference>
<evidence type="ECO:0000313" key="10">
    <source>
        <dbReference type="Proteomes" id="UP000256977"/>
    </source>
</evidence>
<dbReference type="SUPFAM" id="SSF161098">
    <property type="entry name" value="MetI-like"/>
    <property type="match status" value="1"/>
</dbReference>
<keyword evidence="10" id="KW-1185">Reference proteome</keyword>
<dbReference type="Gene3D" id="1.10.3720.10">
    <property type="entry name" value="MetI-like"/>
    <property type="match status" value="1"/>
</dbReference>
<comment type="similarity">
    <text evidence="7">Belongs to the binding-protein-dependent transport system permease family.</text>
</comment>
<sequence length="327" mass="36809">CNSRIQKNHQRRTDFIPFCALSVAKGMGITMTEKYRNYLAGYAFLLPWLIGFFALTLGPIVASFYLSFTRYDLLTSPQWIGTKNYVDMFTDDYRLKDSIWVTIKYVFLSVPVRLSFALAIAMLLNQGLRLLNLYRTIYYIPSLLGGSVAISVLWKQVFDKEGVFNQGLGLFGIDGPAWISNPHYAIYSLIGLSVWQFGAVMIIFLAGLKQIPVELYEAATVDGAGKFRKFAKITLPLLTPVIFFNLTITLIQSFQTFTKAFIISGGNGGPINSTLLYSLYLYIKGFTFLDMGYASAMAWVLLLIIAVFTGLLFLSSRYWVFYSDGGK</sequence>
<evidence type="ECO:0000256" key="1">
    <source>
        <dbReference type="ARBA" id="ARBA00004651"/>
    </source>
</evidence>
<protein>
    <submittedName>
        <fullName evidence="9">Carbohydrate ABC transporter membrane protein 1 (CUT1 family)</fullName>
    </submittedName>
</protein>
<evidence type="ECO:0000256" key="4">
    <source>
        <dbReference type="ARBA" id="ARBA00022692"/>
    </source>
</evidence>
<keyword evidence="6 7" id="KW-0472">Membrane</keyword>
<keyword evidence="3" id="KW-1003">Cell membrane</keyword>
<feature type="transmembrane region" description="Helical" evidence="7">
    <location>
        <begin position="235"/>
        <end position="254"/>
    </location>
</feature>
<organism evidence="9 10">
    <name type="scientific">Cohnella phaseoli</name>
    <dbReference type="NCBI Taxonomy" id="456490"/>
    <lineage>
        <taxon>Bacteria</taxon>
        <taxon>Bacillati</taxon>
        <taxon>Bacillota</taxon>
        <taxon>Bacilli</taxon>
        <taxon>Bacillales</taxon>
        <taxon>Paenibacillaceae</taxon>
        <taxon>Cohnella</taxon>
    </lineage>
</organism>
<evidence type="ECO:0000256" key="5">
    <source>
        <dbReference type="ARBA" id="ARBA00022989"/>
    </source>
</evidence>
<dbReference type="AlphaFoldDB" id="A0A3D9HTP0"/>
<dbReference type="PANTHER" id="PTHR30193">
    <property type="entry name" value="ABC TRANSPORTER PERMEASE PROTEIN"/>
    <property type="match status" value="1"/>
</dbReference>
<dbReference type="Pfam" id="PF00528">
    <property type="entry name" value="BPD_transp_1"/>
    <property type="match status" value="1"/>
</dbReference>
<feature type="transmembrane region" description="Helical" evidence="7">
    <location>
        <begin position="184"/>
        <end position="208"/>
    </location>
</feature>
<proteinExistence type="inferred from homology"/>
<dbReference type="InterPro" id="IPR000515">
    <property type="entry name" value="MetI-like"/>
</dbReference>
<keyword evidence="5 7" id="KW-1133">Transmembrane helix</keyword>
<gene>
    <name evidence="9" type="ORF">DFP98_15431</name>
</gene>
<feature type="transmembrane region" description="Helical" evidence="7">
    <location>
        <begin position="136"/>
        <end position="154"/>
    </location>
</feature>
<accession>A0A3D9HTP0</accession>
<comment type="subcellular location">
    <subcellularLocation>
        <location evidence="1 7">Cell membrane</location>
        <topology evidence="1 7">Multi-pass membrane protein</topology>
    </subcellularLocation>
</comment>
<evidence type="ECO:0000256" key="3">
    <source>
        <dbReference type="ARBA" id="ARBA00022475"/>
    </source>
</evidence>
<name>A0A3D9HTP0_9BACL</name>
<feature type="transmembrane region" description="Helical" evidence="7">
    <location>
        <begin position="260"/>
        <end position="282"/>
    </location>
</feature>
<evidence type="ECO:0000256" key="2">
    <source>
        <dbReference type="ARBA" id="ARBA00022448"/>
    </source>
</evidence>
<feature type="transmembrane region" description="Helical" evidence="7">
    <location>
        <begin position="39"/>
        <end position="66"/>
    </location>
</feature>
<dbReference type="PANTHER" id="PTHR30193:SF1">
    <property type="entry name" value="ABC TRANSPORTER PERMEASE PROTEIN YESP-RELATED"/>
    <property type="match status" value="1"/>
</dbReference>
<reference evidence="9 10" key="1">
    <citation type="submission" date="2018-07" db="EMBL/GenBank/DDBJ databases">
        <title>Genomic Encyclopedia of Type Strains, Phase III (KMG-III): the genomes of soil and plant-associated and newly described type strains.</title>
        <authorList>
            <person name="Whitman W."/>
        </authorList>
    </citation>
    <scope>NUCLEOTIDE SEQUENCE [LARGE SCALE GENOMIC DNA]</scope>
    <source>
        <strain evidence="9 10">CECT 7287</strain>
    </source>
</reference>
<feature type="transmembrane region" description="Helical" evidence="7">
    <location>
        <begin position="105"/>
        <end position="124"/>
    </location>
</feature>
<evidence type="ECO:0000313" key="9">
    <source>
        <dbReference type="EMBL" id="RED52868.1"/>
    </source>
</evidence>
<dbReference type="InterPro" id="IPR035906">
    <property type="entry name" value="MetI-like_sf"/>
</dbReference>
<dbReference type="EMBL" id="QRDZ01000054">
    <property type="protein sequence ID" value="RED52868.1"/>
    <property type="molecule type" value="Genomic_DNA"/>
</dbReference>
<feature type="non-terminal residue" evidence="9">
    <location>
        <position position="1"/>
    </location>
</feature>
<dbReference type="Proteomes" id="UP000256977">
    <property type="component" value="Unassembled WGS sequence"/>
</dbReference>
<keyword evidence="4 7" id="KW-0812">Transmembrane</keyword>
<evidence type="ECO:0000256" key="7">
    <source>
        <dbReference type="RuleBase" id="RU363032"/>
    </source>
</evidence>
<dbReference type="InterPro" id="IPR051393">
    <property type="entry name" value="ABC_transporter_permease"/>
</dbReference>
<dbReference type="GO" id="GO:0055085">
    <property type="term" value="P:transmembrane transport"/>
    <property type="evidence" value="ECO:0007669"/>
    <property type="project" value="InterPro"/>
</dbReference>
<evidence type="ECO:0000259" key="8">
    <source>
        <dbReference type="PROSITE" id="PS50928"/>
    </source>
</evidence>
<comment type="caution">
    <text evidence="9">The sequence shown here is derived from an EMBL/GenBank/DDBJ whole genome shotgun (WGS) entry which is preliminary data.</text>
</comment>
<dbReference type="GO" id="GO:0005886">
    <property type="term" value="C:plasma membrane"/>
    <property type="evidence" value="ECO:0007669"/>
    <property type="project" value="UniProtKB-SubCell"/>
</dbReference>
<feature type="transmembrane region" description="Helical" evidence="7">
    <location>
        <begin position="294"/>
        <end position="314"/>
    </location>
</feature>
<keyword evidence="2 7" id="KW-0813">Transport</keyword>
<evidence type="ECO:0000256" key="6">
    <source>
        <dbReference type="ARBA" id="ARBA00023136"/>
    </source>
</evidence>
<feature type="domain" description="ABC transmembrane type-1" evidence="8">
    <location>
        <begin position="99"/>
        <end position="312"/>
    </location>
</feature>
<dbReference type="CDD" id="cd06261">
    <property type="entry name" value="TM_PBP2"/>
    <property type="match status" value="1"/>
</dbReference>